<accession>A0ABU5E287</accession>
<evidence type="ECO:0000313" key="3">
    <source>
        <dbReference type="Proteomes" id="UP001271769"/>
    </source>
</evidence>
<feature type="region of interest" description="Disordered" evidence="1">
    <location>
        <begin position="208"/>
        <end position="227"/>
    </location>
</feature>
<reference evidence="2 3" key="1">
    <citation type="journal article" date="2013" name="Antonie Van Leeuwenhoek">
        <title>Dongia rigui sp. nov., isolated from freshwater of a large wetland in Korea.</title>
        <authorList>
            <person name="Baik K.S."/>
            <person name="Hwang Y.M."/>
            <person name="Choi J.S."/>
            <person name="Kwon J."/>
            <person name="Seong C.N."/>
        </authorList>
    </citation>
    <scope>NUCLEOTIDE SEQUENCE [LARGE SCALE GENOMIC DNA]</scope>
    <source>
        <strain evidence="2 3">04SU4-P</strain>
    </source>
</reference>
<dbReference type="EMBL" id="JAXCLX010000003">
    <property type="protein sequence ID" value="MDY0873427.1"/>
    <property type="molecule type" value="Genomic_DNA"/>
</dbReference>
<organism evidence="2 3">
    <name type="scientific">Dongia rigui</name>
    <dbReference type="NCBI Taxonomy" id="940149"/>
    <lineage>
        <taxon>Bacteria</taxon>
        <taxon>Pseudomonadati</taxon>
        <taxon>Pseudomonadota</taxon>
        <taxon>Alphaproteobacteria</taxon>
        <taxon>Rhodospirillales</taxon>
        <taxon>Dongiaceae</taxon>
        <taxon>Dongia</taxon>
    </lineage>
</organism>
<proteinExistence type="predicted"/>
<evidence type="ECO:0000256" key="1">
    <source>
        <dbReference type="SAM" id="MobiDB-lite"/>
    </source>
</evidence>
<evidence type="ECO:0000313" key="2">
    <source>
        <dbReference type="EMBL" id="MDY0873427.1"/>
    </source>
</evidence>
<name>A0ABU5E287_9PROT</name>
<protein>
    <submittedName>
        <fullName evidence="2">Uncharacterized protein</fullName>
    </submittedName>
</protein>
<dbReference type="RefSeq" id="WP_320501902.1">
    <property type="nucleotide sequence ID" value="NZ_JAXCLX010000003.1"/>
</dbReference>
<gene>
    <name evidence="2" type="ORF">SMD31_15920</name>
</gene>
<sequence length="227" mass="21510">MAGSNAKGLGVGAAVTNGAAHGFGSAFLKTSWGGDAAGFANVFCTPFLGGFVLASTATLSTEKDGRGSGRSKSSGVDFNKDSMSSAGVTATANGAGAAVSGAGPARSVASSPGAVRGWSGVWGAAPGSSDGAIDVGAIAGSTLGFGMGGSSGTATAGPIAPSWKAARFAAATVPAPPEVELERVITKAQATQTTILLAASNAPVDNRAGAAGCKGASRTAAIGEDTA</sequence>
<keyword evidence="3" id="KW-1185">Reference proteome</keyword>
<comment type="caution">
    <text evidence="2">The sequence shown here is derived from an EMBL/GenBank/DDBJ whole genome shotgun (WGS) entry which is preliminary data.</text>
</comment>
<dbReference type="Proteomes" id="UP001271769">
    <property type="component" value="Unassembled WGS sequence"/>
</dbReference>